<evidence type="ECO:0000256" key="4">
    <source>
        <dbReference type="ARBA" id="ARBA00023136"/>
    </source>
</evidence>
<sequence>MKRNYNIFHVLTLAFTSIILMIIIFSCESPLILTGIFIYFLVVFITCGHSKDIKDGFKYFAPFFAVTLIINMIFVTDGTIMLFKAFGKDFTLESLIVSFMLSFKLLLIMYLFMMMGIMIDSDRAVSFFSSKMPKSTLMMMVTFKLFPSMKNRLVTLKQIYSIRGVDFEGKGMRERIKAFIPILSILLESSLDGAFDIGEAAYVKGFLSGKRTVYDRQTFGRKDYIVTLYAFLLIVVYLFFRISGSLNFDIYIGIDVSKFINLGAITVFIMLLMLAALILILTEENEDGLHRY</sequence>
<keyword evidence="3 5" id="KW-1133">Transmembrane helix</keyword>
<dbReference type="Proteomes" id="UP000295325">
    <property type="component" value="Unassembled WGS sequence"/>
</dbReference>
<feature type="transmembrane region" description="Helical" evidence="5">
    <location>
        <begin position="95"/>
        <end position="113"/>
    </location>
</feature>
<evidence type="ECO:0000256" key="3">
    <source>
        <dbReference type="ARBA" id="ARBA00022989"/>
    </source>
</evidence>
<gene>
    <name evidence="6" type="ORF">EDD71_1258</name>
</gene>
<organism evidence="6 7">
    <name type="scientific">Fonticella tunisiensis</name>
    <dbReference type="NCBI Taxonomy" id="1096341"/>
    <lineage>
        <taxon>Bacteria</taxon>
        <taxon>Bacillati</taxon>
        <taxon>Bacillota</taxon>
        <taxon>Clostridia</taxon>
        <taxon>Eubacteriales</taxon>
        <taxon>Clostridiaceae</taxon>
        <taxon>Fonticella</taxon>
    </lineage>
</organism>
<feature type="transmembrane region" description="Helical" evidence="5">
    <location>
        <begin position="31"/>
        <end position="48"/>
    </location>
</feature>
<reference evidence="6 7" key="1">
    <citation type="submission" date="2019-03" db="EMBL/GenBank/DDBJ databases">
        <title>Genomic Encyclopedia of Type Strains, Phase IV (KMG-IV): sequencing the most valuable type-strain genomes for metagenomic binning, comparative biology and taxonomic classification.</title>
        <authorList>
            <person name="Goeker M."/>
        </authorList>
    </citation>
    <scope>NUCLEOTIDE SEQUENCE [LARGE SCALE GENOMIC DNA]</scope>
    <source>
        <strain evidence="6 7">DSM 24455</strain>
    </source>
</reference>
<comment type="caution">
    <text evidence="6">The sequence shown here is derived from an EMBL/GenBank/DDBJ whole genome shotgun (WGS) entry which is preliminary data.</text>
</comment>
<evidence type="ECO:0000256" key="1">
    <source>
        <dbReference type="ARBA" id="ARBA00004141"/>
    </source>
</evidence>
<feature type="transmembrane region" description="Helical" evidence="5">
    <location>
        <begin position="224"/>
        <end position="240"/>
    </location>
</feature>
<evidence type="ECO:0000256" key="2">
    <source>
        <dbReference type="ARBA" id="ARBA00022692"/>
    </source>
</evidence>
<protein>
    <submittedName>
        <fullName evidence="6">Energy-coupling factor transport system permease protein</fullName>
    </submittedName>
</protein>
<dbReference type="AlphaFoldDB" id="A0A4R7KC36"/>
<accession>A0A4R7KC36</accession>
<evidence type="ECO:0000313" key="7">
    <source>
        <dbReference type="Proteomes" id="UP000295325"/>
    </source>
</evidence>
<dbReference type="OrthoDB" id="1891007at2"/>
<evidence type="ECO:0000313" key="6">
    <source>
        <dbReference type="EMBL" id="TDT50722.1"/>
    </source>
</evidence>
<keyword evidence="7" id="KW-1185">Reference proteome</keyword>
<dbReference type="CDD" id="cd16914">
    <property type="entry name" value="EcfT"/>
    <property type="match status" value="1"/>
</dbReference>
<keyword evidence="2 5" id="KW-0812">Transmembrane</keyword>
<keyword evidence="4 5" id="KW-0472">Membrane</keyword>
<feature type="transmembrane region" description="Helical" evidence="5">
    <location>
        <begin position="260"/>
        <end position="281"/>
    </location>
</feature>
<evidence type="ECO:0000256" key="5">
    <source>
        <dbReference type="SAM" id="Phobius"/>
    </source>
</evidence>
<feature type="transmembrane region" description="Helical" evidence="5">
    <location>
        <begin position="60"/>
        <end position="83"/>
    </location>
</feature>
<comment type="subcellular location">
    <subcellularLocation>
        <location evidence="1">Membrane</location>
        <topology evidence="1">Multi-pass membrane protein</topology>
    </subcellularLocation>
</comment>
<dbReference type="GO" id="GO:0005886">
    <property type="term" value="C:plasma membrane"/>
    <property type="evidence" value="ECO:0007669"/>
    <property type="project" value="UniProtKB-ARBA"/>
</dbReference>
<feature type="transmembrane region" description="Helical" evidence="5">
    <location>
        <begin position="7"/>
        <end position="25"/>
    </location>
</feature>
<dbReference type="EMBL" id="SOAZ01000025">
    <property type="protein sequence ID" value="TDT50722.1"/>
    <property type="molecule type" value="Genomic_DNA"/>
</dbReference>
<name>A0A4R7KC36_9CLOT</name>
<dbReference type="InterPro" id="IPR003339">
    <property type="entry name" value="ABC/ECF_trnsptr_transmembrane"/>
</dbReference>
<dbReference type="PROSITE" id="PS51257">
    <property type="entry name" value="PROKAR_LIPOPROTEIN"/>
    <property type="match status" value="1"/>
</dbReference>
<proteinExistence type="predicted"/>